<protein>
    <submittedName>
        <fullName evidence="3">Lysozyme</fullName>
    </submittedName>
</protein>
<dbReference type="CDD" id="cd13926">
    <property type="entry name" value="N-acetylmuramidase_GH108"/>
    <property type="match status" value="1"/>
</dbReference>
<keyword evidence="4" id="KW-1185">Reference proteome</keyword>
<dbReference type="Gene3D" id="1.20.141.10">
    <property type="entry name" value="Chitosanase, subunit A, domain 1"/>
    <property type="match status" value="1"/>
</dbReference>
<dbReference type="InterPro" id="IPR023346">
    <property type="entry name" value="Lysozyme-like_dom_sf"/>
</dbReference>
<evidence type="ECO:0000259" key="1">
    <source>
        <dbReference type="Pfam" id="PF05838"/>
    </source>
</evidence>
<evidence type="ECO:0000259" key="2">
    <source>
        <dbReference type="Pfam" id="PF09374"/>
    </source>
</evidence>
<gene>
    <name evidence="3" type="ORF">DLP05_032</name>
</gene>
<dbReference type="InterPro" id="IPR008565">
    <property type="entry name" value="TtsA-like_GH18_dom"/>
</dbReference>
<reference evidence="3 4" key="2">
    <citation type="submission" date="2017-11" db="EMBL/GenBank/DDBJ databases">
        <title>Lysogenic conversion of Stenotrophomonas maltophilia by temperate phage DLP4.</title>
        <authorList>
            <person name="Dennis J."/>
            <person name="Stothard P."/>
        </authorList>
    </citation>
    <scope>NUCLEOTIDE SEQUENCE [LARGE SCALE GENOMIC DNA]</scope>
</reference>
<sequence length="186" mass="20993">MMKLQDVITGILQREGSKYTNNPNDSGGPTKYGITQATLARYRRRAVTAQEVQNLTEAEARKIYEQLYWYDPGLDKVNALSPKIAEELLDTGVNTGSGRAATFFQRALNGLNNGGKNWPDIAEDGAIGPRTISCYQAFVKQRGAANAEKVMFRYLNGLQLAFYDDLVRRRPKDEEFMYGWVLNRVE</sequence>
<reference evidence="4" key="1">
    <citation type="submission" date="2017-10" db="EMBL/GenBank/DDBJ databases">
        <authorList>
            <person name="Peters D.L."/>
        </authorList>
    </citation>
    <scope>NUCLEOTIDE SEQUENCE [LARGE SCALE GENOMIC DNA]</scope>
</reference>
<proteinExistence type="predicted"/>
<organism evidence="3 4">
    <name type="scientific">Stenotrophomonas phage vB_SmaS_DLP_5</name>
    <dbReference type="NCBI Taxonomy" id="2044561"/>
    <lineage>
        <taxon>Viruses</taxon>
        <taxon>Duplodnaviria</taxon>
        <taxon>Heunggongvirae</taxon>
        <taxon>Uroviricota</taxon>
        <taxon>Caudoviricetes</taxon>
        <taxon>Delepquintavirus</taxon>
        <taxon>Delepquintavirus DLP5</taxon>
    </lineage>
</organism>
<dbReference type="EMBL" id="MG189906">
    <property type="protein sequence ID" value="ATS92330.1"/>
    <property type="molecule type" value="Genomic_DNA"/>
</dbReference>
<dbReference type="SUPFAM" id="SSF53955">
    <property type="entry name" value="Lysozyme-like"/>
    <property type="match status" value="1"/>
</dbReference>
<feature type="domain" description="TtsA-like Glycoside hydrolase family 108" evidence="1">
    <location>
        <begin position="10"/>
        <end position="96"/>
    </location>
</feature>
<evidence type="ECO:0000313" key="3">
    <source>
        <dbReference type="EMBL" id="ATS92330.1"/>
    </source>
</evidence>
<dbReference type="OrthoDB" id="16763at10239"/>
<name>A0A2D2W2Q1_9CAUD</name>
<feature type="domain" description="Peptidoglycan binding" evidence="2">
    <location>
        <begin position="100"/>
        <end position="185"/>
    </location>
</feature>
<dbReference type="Pfam" id="PF05838">
    <property type="entry name" value="Glyco_hydro_108"/>
    <property type="match status" value="1"/>
</dbReference>
<accession>A0A2D2W2Q1</accession>
<dbReference type="InterPro" id="IPR018537">
    <property type="entry name" value="Peptidoglycan-bd_3"/>
</dbReference>
<dbReference type="Pfam" id="PF09374">
    <property type="entry name" value="PG_binding_3"/>
    <property type="match status" value="1"/>
</dbReference>
<evidence type="ECO:0000313" key="4">
    <source>
        <dbReference type="Proteomes" id="UP000241675"/>
    </source>
</evidence>
<dbReference type="Proteomes" id="UP000241675">
    <property type="component" value="Segment"/>
</dbReference>